<dbReference type="Gene3D" id="3.50.50.60">
    <property type="entry name" value="FAD/NAD(P)-binding domain"/>
    <property type="match status" value="2"/>
</dbReference>
<dbReference type="STRING" id="479435.Kfla_6556"/>
<dbReference type="OrthoDB" id="9801699at2"/>
<protein>
    <submittedName>
        <fullName evidence="3">FAD-dependent pyridine nucleotide-disulphide oxidoreductase</fullName>
    </submittedName>
</protein>
<sequence>MSPFSRSAPGDPSEPRFGEPVEISVDGVPVAAVPGQTVAAALMATGRDSWRTTRGAERPRGVFCGIGACFDCLVVVNGTPDVRACQRTIQPGDAITTQAGAQLPTRTGAAQPTQHSEALSFEVVVVGAGPAGLTAALAAAETGVSVGLVDAGRAVGGQFHRQLPTEFAARRPERLQHGWARFVQLRDRVARHHRITQLAETSVWAIEEIEHGHRLWAQTGPADAGRRGVRAVDGRALVLAPGAYDRVLPFKGWDLPGVYSAGAAQALAKGQRIAVGQRVVLAGTGPFLLPVAESLVGVGAEVAGMFEANSARTIARGWSSDPLVARGKIGEAAGYAGLLARHRIRPRTGWTVVAAHGDRRVEAVTVAKLDHDWRPIRGTEQQLEADAVCVGFGFTAQLELAVSTRCELTAGPDGGPAVRVDEHQQTSTPGVFAAGELTGIGGADLAAAEGRVAGAAAARFVTGSEAVLSQAHEEVAKGKRFAAALAAAHPVRPGWVEWSDDETLICRCEEVSRGELRRAAADRELLPGRSLKLSSRVGLGMCQGRICSRNATCLTSPDQNAVVRNEFNRPIAVPVRLKDLANPQEDQ</sequence>
<dbReference type="InterPro" id="IPR036010">
    <property type="entry name" value="2Fe-2S_ferredoxin-like_sf"/>
</dbReference>
<dbReference type="PRINTS" id="PR00368">
    <property type="entry name" value="FADPNR"/>
</dbReference>
<name>D2PZI5_KRIFD</name>
<dbReference type="Pfam" id="PF13510">
    <property type="entry name" value="Fer2_4"/>
    <property type="match status" value="1"/>
</dbReference>
<dbReference type="InterPro" id="IPR036188">
    <property type="entry name" value="FAD/NAD-bd_sf"/>
</dbReference>
<evidence type="ECO:0000256" key="1">
    <source>
        <dbReference type="ARBA" id="ARBA00023002"/>
    </source>
</evidence>
<feature type="domain" description="FAD/NAD(P)-binding" evidence="2">
    <location>
        <begin position="122"/>
        <end position="450"/>
    </location>
</feature>
<reference evidence="4" key="1">
    <citation type="submission" date="2009-09" db="EMBL/GenBank/DDBJ databases">
        <title>The complete genome of Kribbella flavida DSM 17836.</title>
        <authorList>
            <consortium name="US DOE Joint Genome Institute (JGI-PGF)"/>
            <person name="Lucas S."/>
            <person name="Copeland A."/>
            <person name="Lapidus A."/>
            <person name="Glavina del Rio T."/>
            <person name="Dalin E."/>
            <person name="Tice H."/>
            <person name="Bruce D."/>
            <person name="Goodwin L."/>
            <person name="Pitluck S."/>
            <person name="Kyrpides N."/>
            <person name="Mavromatis K."/>
            <person name="Ivanova N."/>
            <person name="Saunders E."/>
            <person name="Brettin T."/>
            <person name="Detter J.C."/>
            <person name="Han C."/>
            <person name="Larimer F."/>
            <person name="Land M."/>
            <person name="Hauser L."/>
            <person name="Markowitz V."/>
            <person name="Cheng J.-F."/>
            <person name="Hugenholtz P."/>
            <person name="Woyke T."/>
            <person name="Wu D."/>
            <person name="Pukall R."/>
            <person name="Klenk H.-P."/>
            <person name="Eisen J.A."/>
        </authorList>
    </citation>
    <scope>NUCLEOTIDE SEQUENCE [LARGE SCALE GENOMIC DNA]</scope>
    <source>
        <strain evidence="4">DSM 17836 / JCM 10339 / NBRC 14399</strain>
    </source>
</reference>
<dbReference type="HOGENOM" id="CLU_030705_1_2_11"/>
<dbReference type="AlphaFoldDB" id="D2PZI5"/>
<dbReference type="SUPFAM" id="SSF51905">
    <property type="entry name" value="FAD/NAD(P)-binding domain"/>
    <property type="match status" value="1"/>
</dbReference>
<dbReference type="KEGG" id="kfl:Kfla_6556"/>
<dbReference type="InterPro" id="IPR023753">
    <property type="entry name" value="FAD/NAD-binding_dom"/>
</dbReference>
<keyword evidence="1" id="KW-0560">Oxidoreductase</keyword>
<dbReference type="SUPFAM" id="SSF54292">
    <property type="entry name" value="2Fe-2S ferredoxin-like"/>
    <property type="match status" value="1"/>
</dbReference>
<organism evidence="3 4">
    <name type="scientific">Kribbella flavida (strain DSM 17836 / JCM 10339 / NBRC 14399)</name>
    <dbReference type="NCBI Taxonomy" id="479435"/>
    <lineage>
        <taxon>Bacteria</taxon>
        <taxon>Bacillati</taxon>
        <taxon>Actinomycetota</taxon>
        <taxon>Actinomycetes</taxon>
        <taxon>Propionibacteriales</taxon>
        <taxon>Kribbellaceae</taxon>
        <taxon>Kribbella</taxon>
    </lineage>
</organism>
<dbReference type="EMBL" id="CP001736">
    <property type="protein sequence ID" value="ADB35551.1"/>
    <property type="molecule type" value="Genomic_DNA"/>
</dbReference>
<dbReference type="InterPro" id="IPR042204">
    <property type="entry name" value="2Fe-2S-bd_N"/>
</dbReference>
<dbReference type="Gene3D" id="3.10.20.440">
    <property type="entry name" value="2Fe-2S iron-sulphur cluster binding domain, sarcosine oxidase, alpha subunit, N-terminal domain"/>
    <property type="match status" value="1"/>
</dbReference>
<keyword evidence="4" id="KW-1185">Reference proteome</keyword>
<dbReference type="InterPro" id="IPR051691">
    <property type="entry name" value="Metab_Enz_Cyan_OpOx_G3PDH"/>
</dbReference>
<dbReference type="InterPro" id="IPR041854">
    <property type="entry name" value="BFD-like_2Fe2S-bd_dom_sf"/>
</dbReference>
<dbReference type="Proteomes" id="UP000007967">
    <property type="component" value="Chromosome"/>
</dbReference>
<dbReference type="RefSeq" id="WP_012924103.1">
    <property type="nucleotide sequence ID" value="NC_013729.1"/>
</dbReference>
<evidence type="ECO:0000313" key="3">
    <source>
        <dbReference type="EMBL" id="ADB35551.1"/>
    </source>
</evidence>
<dbReference type="GO" id="GO:0051536">
    <property type="term" value="F:iron-sulfur cluster binding"/>
    <property type="evidence" value="ECO:0007669"/>
    <property type="project" value="InterPro"/>
</dbReference>
<evidence type="ECO:0000313" key="4">
    <source>
        <dbReference type="Proteomes" id="UP000007967"/>
    </source>
</evidence>
<reference evidence="3 4" key="2">
    <citation type="journal article" date="2010" name="Stand. Genomic Sci.">
        <title>Complete genome sequence of Kribbella flavida type strain (IFO 14399).</title>
        <authorList>
            <person name="Pukall R."/>
            <person name="Lapidus A."/>
            <person name="Glavina Del Rio T."/>
            <person name="Copeland A."/>
            <person name="Tice H."/>
            <person name="Cheng J.-F."/>
            <person name="Lucas S."/>
            <person name="Chen F."/>
            <person name="Nolan M."/>
            <person name="LaButti K."/>
            <person name="Pati A."/>
            <person name="Ivanova N."/>
            <person name="Mavrommatis K."/>
            <person name="Mikhailova N."/>
            <person name="Pitluck S."/>
            <person name="Bruce D."/>
            <person name="Goodwin L."/>
            <person name="Land M."/>
            <person name="Hauser L."/>
            <person name="Chang Y.-J."/>
            <person name="Jeffries C.D."/>
            <person name="Chen A."/>
            <person name="Palaniappan K."/>
            <person name="Chain P."/>
            <person name="Rohde M."/>
            <person name="Goeker M."/>
            <person name="Bristow J."/>
            <person name="Eisen J.A."/>
            <person name="Markowitz V."/>
            <person name="Hugenholtz P."/>
            <person name="Kyrpides N.C."/>
            <person name="Klenk H.-P."/>
            <person name="Brettin T."/>
        </authorList>
    </citation>
    <scope>NUCLEOTIDE SEQUENCE [LARGE SCALE GENOMIC DNA]</scope>
    <source>
        <strain evidence="4">DSM 17836 / JCM 10339 / NBRC 14399</strain>
    </source>
</reference>
<dbReference type="eggNOG" id="COG0446">
    <property type="taxonomic scope" value="Bacteria"/>
</dbReference>
<dbReference type="PANTHER" id="PTHR42949:SF3">
    <property type="entry name" value="ANAEROBIC GLYCEROL-3-PHOSPHATE DEHYDROGENASE SUBUNIT B"/>
    <property type="match status" value="1"/>
</dbReference>
<dbReference type="PANTHER" id="PTHR42949">
    <property type="entry name" value="ANAEROBIC GLYCEROL-3-PHOSPHATE DEHYDROGENASE SUBUNIT B"/>
    <property type="match status" value="1"/>
</dbReference>
<dbReference type="Pfam" id="PF07992">
    <property type="entry name" value="Pyr_redox_2"/>
    <property type="match status" value="1"/>
</dbReference>
<gene>
    <name evidence="3" type="ordered locus">Kfla_6556</name>
</gene>
<proteinExistence type="predicted"/>
<dbReference type="Gene3D" id="1.10.10.1100">
    <property type="entry name" value="BFD-like [2Fe-2S]-binding domain"/>
    <property type="match status" value="1"/>
</dbReference>
<dbReference type="GO" id="GO:0016491">
    <property type="term" value="F:oxidoreductase activity"/>
    <property type="evidence" value="ECO:0007669"/>
    <property type="project" value="UniProtKB-KW"/>
</dbReference>
<accession>D2PZI5</accession>
<evidence type="ECO:0000259" key="2">
    <source>
        <dbReference type="Pfam" id="PF07992"/>
    </source>
</evidence>
<dbReference type="PRINTS" id="PR00411">
    <property type="entry name" value="PNDRDTASEI"/>
</dbReference>